<sequence>YAKGKLTKINESAIITIENILAGKNEFLNKIVTPDITQTVQDIEAIDIKEKDKPKLFDS</sequence>
<dbReference type="Proteomes" id="UP000284763">
    <property type="component" value="Unassembled WGS sequence"/>
</dbReference>
<feature type="non-terminal residue" evidence="1">
    <location>
        <position position="1"/>
    </location>
</feature>
<name>A0A424Z2K1_9EURY</name>
<organism evidence="1 2">
    <name type="scientific">Methanosalsum natronophilum</name>
    <dbReference type="NCBI Taxonomy" id="768733"/>
    <lineage>
        <taxon>Archaea</taxon>
        <taxon>Methanobacteriati</taxon>
        <taxon>Methanobacteriota</taxon>
        <taxon>Stenosarchaea group</taxon>
        <taxon>Methanomicrobia</taxon>
        <taxon>Methanosarcinales</taxon>
        <taxon>Methanosarcinaceae</taxon>
        <taxon>Methanosalsum</taxon>
    </lineage>
</organism>
<protein>
    <submittedName>
        <fullName evidence="1">Uncharacterized protein</fullName>
    </submittedName>
</protein>
<evidence type="ECO:0000313" key="1">
    <source>
        <dbReference type="EMBL" id="RQD88404.1"/>
    </source>
</evidence>
<gene>
    <name evidence="1" type="ORF">D5R95_02865</name>
</gene>
<comment type="caution">
    <text evidence="1">The sequence shown here is derived from an EMBL/GenBank/DDBJ whole genome shotgun (WGS) entry which is preliminary data.</text>
</comment>
<proteinExistence type="predicted"/>
<accession>A0A424Z2K1</accession>
<dbReference type="EMBL" id="QZAB01000195">
    <property type="protein sequence ID" value="RQD88404.1"/>
    <property type="molecule type" value="Genomic_DNA"/>
</dbReference>
<dbReference type="AlphaFoldDB" id="A0A424Z2K1"/>
<evidence type="ECO:0000313" key="2">
    <source>
        <dbReference type="Proteomes" id="UP000284763"/>
    </source>
</evidence>
<reference evidence="1 2" key="1">
    <citation type="submission" date="2018-08" db="EMBL/GenBank/DDBJ databases">
        <title>The metabolism and importance of syntrophic acetate oxidation coupled to methane or sulfide production in haloalkaline environments.</title>
        <authorList>
            <person name="Timmers P.H.A."/>
            <person name="Vavourakis C.D."/>
            <person name="Sorokin D.Y."/>
            <person name="Sinninghe Damste J.S."/>
            <person name="Muyzer G."/>
            <person name="Stams A.J.M."/>
            <person name="Plugge C.M."/>
        </authorList>
    </citation>
    <scope>NUCLEOTIDE SEQUENCE [LARGE SCALE GENOMIC DNA]</scope>
    <source>
        <strain evidence="1">MSAO_Arc3</strain>
    </source>
</reference>